<dbReference type="GO" id="GO:0016757">
    <property type="term" value="F:glycosyltransferase activity"/>
    <property type="evidence" value="ECO:0007669"/>
    <property type="project" value="UniProtKB-KW"/>
</dbReference>
<keyword evidence="2" id="KW-0328">Glycosyltransferase</keyword>
<evidence type="ECO:0000256" key="5">
    <source>
        <dbReference type="ARBA" id="ARBA00023180"/>
    </source>
</evidence>
<evidence type="ECO:0000256" key="1">
    <source>
        <dbReference type="ARBA" id="ARBA00004606"/>
    </source>
</evidence>
<gene>
    <name evidence="8" type="ORF">MERR_LOCUS5410</name>
</gene>
<evidence type="ECO:0000313" key="8">
    <source>
        <dbReference type="EMBL" id="CAA7018175.1"/>
    </source>
</evidence>
<organism evidence="8 9">
    <name type="scientific">Microthlaspi erraticum</name>
    <dbReference type="NCBI Taxonomy" id="1685480"/>
    <lineage>
        <taxon>Eukaryota</taxon>
        <taxon>Viridiplantae</taxon>
        <taxon>Streptophyta</taxon>
        <taxon>Embryophyta</taxon>
        <taxon>Tracheophyta</taxon>
        <taxon>Spermatophyta</taxon>
        <taxon>Magnoliopsida</taxon>
        <taxon>eudicotyledons</taxon>
        <taxon>Gunneridae</taxon>
        <taxon>Pentapetalae</taxon>
        <taxon>rosids</taxon>
        <taxon>malvids</taxon>
        <taxon>Brassicales</taxon>
        <taxon>Brassicaceae</taxon>
        <taxon>Coluteocarpeae</taxon>
        <taxon>Microthlaspi</taxon>
    </lineage>
</organism>
<evidence type="ECO:0000256" key="2">
    <source>
        <dbReference type="ARBA" id="ARBA00022676"/>
    </source>
</evidence>
<protein>
    <submittedName>
        <fullName evidence="8">Uncharacterized protein</fullName>
    </submittedName>
</protein>
<keyword evidence="9" id="KW-1185">Reference proteome</keyword>
<keyword evidence="4 7" id="KW-0472">Membrane</keyword>
<keyword evidence="7" id="KW-1133">Transmembrane helix</keyword>
<name>A0A6D2HPZ3_9BRAS</name>
<evidence type="ECO:0000256" key="3">
    <source>
        <dbReference type="ARBA" id="ARBA00022679"/>
    </source>
</evidence>
<dbReference type="AlphaFoldDB" id="A0A6D2HPZ3"/>
<accession>A0A6D2HPZ3</accession>
<reference evidence="8" key="1">
    <citation type="submission" date="2020-01" db="EMBL/GenBank/DDBJ databases">
        <authorList>
            <person name="Mishra B."/>
        </authorList>
    </citation>
    <scope>NUCLEOTIDE SEQUENCE [LARGE SCALE GENOMIC DNA]</scope>
</reference>
<dbReference type="Pfam" id="PF02485">
    <property type="entry name" value="Branch"/>
    <property type="match status" value="1"/>
</dbReference>
<evidence type="ECO:0000256" key="7">
    <source>
        <dbReference type="SAM" id="Phobius"/>
    </source>
</evidence>
<dbReference type="PANTHER" id="PTHR31042:SF77">
    <property type="entry name" value="GLYCOSYLTRANSFERASE"/>
    <property type="match status" value="1"/>
</dbReference>
<comment type="subcellular location">
    <subcellularLocation>
        <location evidence="1">Membrane</location>
        <topology evidence="1">Single-pass type II membrane protein</topology>
    </subcellularLocation>
</comment>
<dbReference type="InterPro" id="IPR044174">
    <property type="entry name" value="BC10-like"/>
</dbReference>
<dbReference type="Proteomes" id="UP000467841">
    <property type="component" value="Unassembled WGS sequence"/>
</dbReference>
<keyword evidence="3" id="KW-0808">Transferase</keyword>
<feature type="transmembrane region" description="Helical" evidence="7">
    <location>
        <begin position="33"/>
        <end position="53"/>
    </location>
</feature>
<evidence type="ECO:0000313" key="9">
    <source>
        <dbReference type="Proteomes" id="UP000467841"/>
    </source>
</evidence>
<dbReference type="OrthoDB" id="191334at2759"/>
<comment type="caution">
    <text evidence="8">The sequence shown here is derived from an EMBL/GenBank/DDBJ whole genome shotgun (WGS) entry which is preliminary data.</text>
</comment>
<feature type="compositionally biased region" description="Low complexity" evidence="6">
    <location>
        <begin position="106"/>
        <end position="121"/>
    </location>
</feature>
<keyword evidence="7" id="KW-0812">Transmembrane</keyword>
<dbReference type="GO" id="GO:0016020">
    <property type="term" value="C:membrane"/>
    <property type="evidence" value="ECO:0007669"/>
    <property type="project" value="UniProtKB-SubCell"/>
</dbReference>
<keyword evidence="5" id="KW-0325">Glycoprotein</keyword>
<dbReference type="InterPro" id="IPR003406">
    <property type="entry name" value="Glyco_trans_14"/>
</dbReference>
<dbReference type="EMBL" id="CACVBM020000355">
    <property type="protein sequence ID" value="CAA7018175.1"/>
    <property type="molecule type" value="Genomic_DNA"/>
</dbReference>
<sequence>MGITDHKSKKEEEEEPMISKPLRFIALQKGNHVLSSLFFVIGFSIGLFLCLQLKAFHMSTTKTQQQPLWSTLFINHTTTTEEIKQELQLQVLKHNMSDQELFTKVSSLSPPSSSSSSLSSSWFGRRQNDDEKIVAKVAFMFLTGGRLPLAALWDKFFEGHKGFYSIYVHTNPSFQDHYPESSVFYSRRIPSQAVYWGTSTMVDAERRLLANALLDESNQRFVLLSDSCIPLFNFTTIYDYLTGTNLSFIGSFDDPRKSGRGRYNYTMYPQINITHWRKGSQWFEATRELALHIITDTVYYKVFDQHCKPPCYMDEHYIPTLVHMLHGEMSSNRTLTWVDWSRAGPHPGRFIWPDVTDEFLNRIRFTEKCAYYGRDGENITTSTCLLFARKFTAETLEPLLRISPAVLGFGP</sequence>
<evidence type="ECO:0000256" key="6">
    <source>
        <dbReference type="SAM" id="MobiDB-lite"/>
    </source>
</evidence>
<proteinExistence type="predicted"/>
<dbReference type="PANTHER" id="PTHR31042">
    <property type="entry name" value="CORE-2/I-BRANCHING BETA-1,6-N-ACETYLGLUCOSAMINYLTRANSFERASE FAMILY PROTEIN-RELATED"/>
    <property type="match status" value="1"/>
</dbReference>
<feature type="region of interest" description="Disordered" evidence="6">
    <location>
        <begin position="104"/>
        <end position="123"/>
    </location>
</feature>
<evidence type="ECO:0000256" key="4">
    <source>
        <dbReference type="ARBA" id="ARBA00023136"/>
    </source>
</evidence>